<dbReference type="GO" id="GO:0022857">
    <property type="term" value="F:transmembrane transporter activity"/>
    <property type="evidence" value="ECO:0007669"/>
    <property type="project" value="InterPro"/>
</dbReference>
<keyword evidence="6 7" id="KW-0472">Membrane</keyword>
<comment type="similarity">
    <text evidence="2">Belongs to the major facilitator superfamily.</text>
</comment>
<feature type="transmembrane region" description="Helical" evidence="7">
    <location>
        <begin position="170"/>
        <end position="194"/>
    </location>
</feature>
<keyword evidence="5 7" id="KW-1133">Transmembrane helix</keyword>
<evidence type="ECO:0000256" key="7">
    <source>
        <dbReference type="SAM" id="Phobius"/>
    </source>
</evidence>
<accession>A0A8S1N9I9</accession>
<feature type="transmembrane region" description="Helical" evidence="7">
    <location>
        <begin position="200"/>
        <end position="222"/>
    </location>
</feature>
<keyword evidence="9" id="KW-1185">Reference proteome</keyword>
<evidence type="ECO:0000256" key="5">
    <source>
        <dbReference type="ARBA" id="ARBA00022989"/>
    </source>
</evidence>
<name>A0A8S1N9I9_9CILI</name>
<feature type="transmembrane region" description="Helical" evidence="7">
    <location>
        <begin position="419"/>
        <end position="438"/>
    </location>
</feature>
<feature type="transmembrane region" description="Helical" evidence="7">
    <location>
        <begin position="134"/>
        <end position="158"/>
    </location>
</feature>
<feature type="transmembrane region" description="Helical" evidence="7">
    <location>
        <begin position="382"/>
        <end position="404"/>
    </location>
</feature>
<comment type="caution">
    <text evidence="8">The sequence shown here is derived from an EMBL/GenBank/DDBJ whole genome shotgun (WGS) entry which is preliminary data.</text>
</comment>
<dbReference type="AlphaFoldDB" id="A0A8S1N9I9"/>
<feature type="transmembrane region" description="Helical" evidence="7">
    <location>
        <begin position="255"/>
        <end position="277"/>
    </location>
</feature>
<keyword evidence="4 7" id="KW-0812">Transmembrane</keyword>
<comment type="subcellular location">
    <subcellularLocation>
        <location evidence="1">Endomembrane system</location>
        <topology evidence="1">Multi-pass membrane protein</topology>
    </subcellularLocation>
</comment>
<dbReference type="PANTHER" id="PTHR23512:SF3">
    <property type="entry name" value="MAJOR FACILITATOR SUPERFAMILY DOMAIN-CONTAINING PROTEIN 1"/>
    <property type="match status" value="1"/>
</dbReference>
<feature type="transmembrane region" description="Helical" evidence="7">
    <location>
        <begin position="320"/>
        <end position="340"/>
    </location>
</feature>
<proteinExistence type="inferred from homology"/>
<dbReference type="InterPro" id="IPR011701">
    <property type="entry name" value="MFS"/>
</dbReference>
<keyword evidence="3" id="KW-0813">Transport</keyword>
<dbReference type="GO" id="GO:0012505">
    <property type="term" value="C:endomembrane system"/>
    <property type="evidence" value="ECO:0007669"/>
    <property type="project" value="UniProtKB-SubCell"/>
</dbReference>
<dbReference type="InterPro" id="IPR052187">
    <property type="entry name" value="MFSD1"/>
</dbReference>
<dbReference type="PANTHER" id="PTHR23512">
    <property type="entry name" value="MAJOR FACILITATOR SUPERFAMILY DOMAIN-CONTAINING PROTEIN 1"/>
    <property type="match status" value="1"/>
</dbReference>
<dbReference type="Pfam" id="PF07690">
    <property type="entry name" value="MFS_1"/>
    <property type="match status" value="1"/>
</dbReference>
<feature type="transmembrane region" description="Helical" evidence="7">
    <location>
        <begin position="297"/>
        <end position="313"/>
    </location>
</feature>
<sequence>MDIIYNLQAKKKQKLKLNNGKNDFLAQHKFKMVCISVNWCLSISIVFNRRISSTFRRINQILFQCVLSINQLFTHIQNISKYDNVINWRFDYRYFWSKTFLCPFWISCDYWLTYQQQNIIKKVLCFISVIYKHFIWMVIGRFIFGLFESSGFVAESYYINKWFKGKENSLAFGIDTAICRLGSIGAAIIYPYLYLSSNNELSQCLLMCLLIAIISLLIIIILTQIDRCSDIRDKTTDSKLDSVDLRQIKNFNQEFYITLITAMTCYSVFFIFCYNSVEMFKNIYKLEQNVANTIFSIPYYLSAILSPIVGHYVDKKGNNIEILCIASGCQLLTMIIFYLMPECDIQCVAVPLLGSILNGFFFGTYYAVMWPHIPLIVPTHMVGTGFGLTFASINSEITIFSYIISNMLEIENYDNYRQMNFLLLILSVIGFIPLIFLFKYYRTQYHKRVQDQNDENESTNQIELIVKSKST</sequence>
<feature type="transmembrane region" description="Helical" evidence="7">
    <location>
        <begin position="352"/>
        <end position="370"/>
    </location>
</feature>
<evidence type="ECO:0000256" key="1">
    <source>
        <dbReference type="ARBA" id="ARBA00004127"/>
    </source>
</evidence>
<evidence type="ECO:0000256" key="3">
    <source>
        <dbReference type="ARBA" id="ARBA00022448"/>
    </source>
</evidence>
<evidence type="ECO:0000313" key="9">
    <source>
        <dbReference type="Proteomes" id="UP000692954"/>
    </source>
</evidence>
<organism evidence="8 9">
    <name type="scientific">Paramecium sonneborni</name>
    <dbReference type="NCBI Taxonomy" id="65129"/>
    <lineage>
        <taxon>Eukaryota</taxon>
        <taxon>Sar</taxon>
        <taxon>Alveolata</taxon>
        <taxon>Ciliophora</taxon>
        <taxon>Intramacronucleata</taxon>
        <taxon>Oligohymenophorea</taxon>
        <taxon>Peniculida</taxon>
        <taxon>Parameciidae</taxon>
        <taxon>Paramecium</taxon>
    </lineage>
</organism>
<evidence type="ECO:0000313" key="8">
    <source>
        <dbReference type="EMBL" id="CAD8085705.1"/>
    </source>
</evidence>
<dbReference type="EMBL" id="CAJJDN010000048">
    <property type="protein sequence ID" value="CAD8085705.1"/>
    <property type="molecule type" value="Genomic_DNA"/>
</dbReference>
<evidence type="ECO:0000256" key="2">
    <source>
        <dbReference type="ARBA" id="ARBA00008335"/>
    </source>
</evidence>
<gene>
    <name evidence="8" type="ORF">PSON_ATCC_30995.1.T0480307</name>
</gene>
<dbReference type="Proteomes" id="UP000692954">
    <property type="component" value="Unassembled WGS sequence"/>
</dbReference>
<evidence type="ECO:0000256" key="6">
    <source>
        <dbReference type="ARBA" id="ARBA00023136"/>
    </source>
</evidence>
<dbReference type="OrthoDB" id="424834at2759"/>
<evidence type="ECO:0000256" key="4">
    <source>
        <dbReference type="ARBA" id="ARBA00022692"/>
    </source>
</evidence>
<protein>
    <submittedName>
        <fullName evidence="8">Uncharacterized protein</fullName>
    </submittedName>
</protein>
<reference evidence="8" key="1">
    <citation type="submission" date="2021-01" db="EMBL/GenBank/DDBJ databases">
        <authorList>
            <consortium name="Genoscope - CEA"/>
            <person name="William W."/>
        </authorList>
    </citation>
    <scope>NUCLEOTIDE SEQUENCE</scope>
</reference>